<dbReference type="InterPro" id="IPR036249">
    <property type="entry name" value="Thioredoxin-like_sf"/>
</dbReference>
<sequence>MILNDADERRIGQALQGLTDALTLRVHSNQPDSTLTKATLDLVDYTVSLAPQKLNREAVPLGADMLDPTTLIVSSHGAFGVRFIGTPSGTEYTTFIQALMTYGNPLPHQQPPWAEWLQQIAHPVTADIFVSTTCTRCPQVVDQGIHFARIQPMIAVNIIQAEQFPDISQAHQVMGVPTIWCRPGPYKLTGMTAPEYFAAYLIQASTQPGPDH</sequence>
<gene>
    <name evidence="2" type="ORF">BXT84_12575</name>
</gene>
<organism evidence="2 3">
    <name type="scientific">Sulfobacillus thermotolerans</name>
    <dbReference type="NCBI Taxonomy" id="338644"/>
    <lineage>
        <taxon>Bacteria</taxon>
        <taxon>Bacillati</taxon>
        <taxon>Bacillota</taxon>
        <taxon>Clostridia</taxon>
        <taxon>Eubacteriales</taxon>
        <taxon>Clostridiales Family XVII. Incertae Sedis</taxon>
        <taxon>Sulfobacillus</taxon>
    </lineage>
</organism>
<dbReference type="InterPro" id="IPR012336">
    <property type="entry name" value="Thioredoxin-like_fold"/>
</dbReference>
<dbReference type="EMBL" id="CP019454">
    <property type="protein sequence ID" value="AUW94676.1"/>
    <property type="molecule type" value="Genomic_DNA"/>
</dbReference>
<dbReference type="Gene3D" id="3.40.30.80">
    <property type="match status" value="1"/>
</dbReference>
<proteinExistence type="predicted"/>
<reference evidence="2 3" key="1">
    <citation type="journal article" date="2019" name="Sci. Rep.">
        <title>Sulfobacillus thermotolerans: new insights into resistance and metabolic capacities of acidophilic chemolithotrophs.</title>
        <authorList>
            <person name="Panyushkina A.E."/>
            <person name="Babenko V.V."/>
            <person name="Nikitina A.S."/>
            <person name="Selezneva O.V."/>
            <person name="Tsaplina I.A."/>
            <person name="Letarova M.A."/>
            <person name="Kostryukova E.S."/>
            <person name="Letarov A.V."/>
        </authorList>
    </citation>
    <scope>NUCLEOTIDE SEQUENCE [LARGE SCALE GENOMIC DNA]</scope>
    <source>
        <strain evidence="2 3">Kr1</strain>
    </source>
</reference>
<protein>
    <recommendedName>
        <fullName evidence="1">Thioredoxin-like fold domain-containing protein</fullName>
    </recommendedName>
</protein>
<dbReference type="PANTHER" id="PTHR37170:SF1">
    <property type="entry name" value="GLUTAREDOXIN-LIKE PROTEIN"/>
    <property type="match status" value="1"/>
</dbReference>
<evidence type="ECO:0000259" key="1">
    <source>
        <dbReference type="Pfam" id="PF13192"/>
    </source>
</evidence>
<accession>A0ABM6RTI1</accession>
<evidence type="ECO:0000313" key="3">
    <source>
        <dbReference type="Proteomes" id="UP000325292"/>
    </source>
</evidence>
<feature type="domain" description="Thioredoxin-like fold" evidence="1">
    <location>
        <begin position="128"/>
        <end position="195"/>
    </location>
</feature>
<dbReference type="SUPFAM" id="SSF52833">
    <property type="entry name" value="Thioredoxin-like"/>
    <property type="match status" value="2"/>
</dbReference>
<dbReference type="Pfam" id="PF13192">
    <property type="entry name" value="Thioredoxin_3"/>
    <property type="match status" value="1"/>
</dbReference>
<name>A0ABM6RTI1_9FIRM</name>
<keyword evidence="3" id="KW-1185">Reference proteome</keyword>
<dbReference type="PANTHER" id="PTHR37170">
    <property type="entry name" value="GLUTAREDOXIN-RELATED"/>
    <property type="match status" value="1"/>
</dbReference>
<dbReference type="Proteomes" id="UP000325292">
    <property type="component" value="Chromosome"/>
</dbReference>
<evidence type="ECO:0000313" key="2">
    <source>
        <dbReference type="EMBL" id="AUW94676.1"/>
    </source>
</evidence>